<evidence type="ECO:0000256" key="2">
    <source>
        <dbReference type="ARBA" id="ARBA00022741"/>
    </source>
</evidence>
<sequence>MKVKSKSKKIQILEKILRFLARAVINKYNPKIIGITGSVGKSSAKEAIALVLTSKFRVRKSEKNYNNEIGIPLTILGSESGESSFLGWSRVFAKGIFLLIFPWEYPEILVLEMAVDQPGDMDYLLSFVSPDVGVITNISASHMEFFGSVENIAKEKGKLIKGIRNGGMAIINGDDSEIVKIKRDAPVKYIEFGFQDKLKVQATDANFNYIDGKISGISFKLNYQGKIVPFRLPHILAFHQIYSILAAVSIGMQFKINLVDMAQSLENYFPPCGRMNLISGKNGSNIIDDTYNSSPASAIAALKTVAGTSASRRIAVLGDMLELGSESESGHSRVAAEVFSSGVDLFFAVGKRMETAVSDYLKSEKKIEGDEKKVFYFDNPSVTAIELEKIIKNDDLILVKGSQSMRMEKVVENIMEKQFDARELLCRQSKEWRKKPFIEP</sequence>
<dbReference type="Gene3D" id="3.90.190.20">
    <property type="entry name" value="Mur ligase, C-terminal domain"/>
    <property type="match status" value="1"/>
</dbReference>
<dbReference type="InterPro" id="IPR004101">
    <property type="entry name" value="Mur_ligase_C"/>
</dbReference>
<feature type="domain" description="Mur ligase C-terminal" evidence="4">
    <location>
        <begin position="273"/>
        <end position="402"/>
    </location>
</feature>
<dbReference type="GO" id="GO:0005524">
    <property type="term" value="F:ATP binding"/>
    <property type="evidence" value="ECO:0007669"/>
    <property type="project" value="UniProtKB-KW"/>
</dbReference>
<protein>
    <submittedName>
        <fullName evidence="6">UDP-N-acetylmuramoyl-tripeptide--D-alanyl-D-alanine ligase</fullName>
    </submittedName>
</protein>
<evidence type="ECO:0000256" key="3">
    <source>
        <dbReference type="ARBA" id="ARBA00022840"/>
    </source>
</evidence>
<dbReference type="InterPro" id="IPR013221">
    <property type="entry name" value="Mur_ligase_cen"/>
</dbReference>
<dbReference type="PANTHER" id="PTHR43024:SF1">
    <property type="entry name" value="UDP-N-ACETYLMURAMOYL-TRIPEPTIDE--D-ALANYL-D-ALANINE LIGASE"/>
    <property type="match status" value="1"/>
</dbReference>
<accession>A0A554LPP6</accession>
<gene>
    <name evidence="6" type="ORF">Athens101428_129</name>
</gene>
<dbReference type="Pfam" id="PF08245">
    <property type="entry name" value="Mur_ligase_M"/>
    <property type="match status" value="1"/>
</dbReference>
<evidence type="ECO:0000259" key="4">
    <source>
        <dbReference type="Pfam" id="PF02875"/>
    </source>
</evidence>
<dbReference type="PANTHER" id="PTHR43024">
    <property type="entry name" value="UDP-N-ACETYLMURAMOYL-TRIPEPTIDE--D-ALANYL-D-ALANINE LIGASE"/>
    <property type="match status" value="1"/>
</dbReference>
<dbReference type="Pfam" id="PF02875">
    <property type="entry name" value="Mur_ligase_C"/>
    <property type="match status" value="1"/>
</dbReference>
<dbReference type="InterPro" id="IPR036565">
    <property type="entry name" value="Mur-like_cat_sf"/>
</dbReference>
<proteinExistence type="predicted"/>
<keyword evidence="1 6" id="KW-0436">Ligase</keyword>
<dbReference type="EMBL" id="VMGN01000005">
    <property type="protein sequence ID" value="TSC94847.1"/>
    <property type="molecule type" value="Genomic_DNA"/>
</dbReference>
<dbReference type="Gene3D" id="3.40.1190.10">
    <property type="entry name" value="Mur-like, catalytic domain"/>
    <property type="match status" value="1"/>
</dbReference>
<keyword evidence="3" id="KW-0067">ATP-binding</keyword>
<feature type="domain" description="Mur ligase central" evidence="5">
    <location>
        <begin position="106"/>
        <end position="249"/>
    </location>
</feature>
<evidence type="ECO:0000259" key="5">
    <source>
        <dbReference type="Pfam" id="PF08245"/>
    </source>
</evidence>
<reference evidence="6 7" key="1">
    <citation type="submission" date="2017-07" db="EMBL/GenBank/DDBJ databases">
        <title>Mechanisms for carbon and nitrogen cycling indicate functional differentiation within the Candidate Phyla Radiation.</title>
        <authorList>
            <person name="Danczak R.E."/>
            <person name="Johnston M.D."/>
            <person name="Kenah C."/>
            <person name="Slattery M."/>
            <person name="Wrighton K.C."/>
            <person name="Wilkins M.J."/>
        </authorList>
    </citation>
    <scope>NUCLEOTIDE SEQUENCE [LARGE SCALE GENOMIC DNA]</scope>
    <source>
        <strain evidence="6">Athens1014_28</strain>
    </source>
</reference>
<dbReference type="InterPro" id="IPR036615">
    <property type="entry name" value="Mur_ligase_C_dom_sf"/>
</dbReference>
<organism evidence="6 7">
    <name type="scientific">Candidatus Berkelbacteria bacterium Athens1014_28</name>
    <dbReference type="NCBI Taxonomy" id="2017145"/>
    <lineage>
        <taxon>Bacteria</taxon>
        <taxon>Candidatus Berkelbacteria</taxon>
    </lineage>
</organism>
<keyword evidence="2" id="KW-0547">Nucleotide-binding</keyword>
<dbReference type="Proteomes" id="UP000316495">
    <property type="component" value="Unassembled WGS sequence"/>
</dbReference>
<dbReference type="GO" id="GO:0016881">
    <property type="term" value="F:acid-amino acid ligase activity"/>
    <property type="evidence" value="ECO:0007669"/>
    <property type="project" value="InterPro"/>
</dbReference>
<dbReference type="InterPro" id="IPR051046">
    <property type="entry name" value="MurCDEF_CellWall_CoF430Synth"/>
</dbReference>
<dbReference type="AlphaFoldDB" id="A0A554LPP6"/>
<evidence type="ECO:0000256" key="1">
    <source>
        <dbReference type="ARBA" id="ARBA00022598"/>
    </source>
</evidence>
<dbReference type="SUPFAM" id="SSF53244">
    <property type="entry name" value="MurD-like peptide ligases, peptide-binding domain"/>
    <property type="match status" value="1"/>
</dbReference>
<evidence type="ECO:0000313" key="6">
    <source>
        <dbReference type="EMBL" id="TSC94847.1"/>
    </source>
</evidence>
<comment type="caution">
    <text evidence="6">The sequence shown here is derived from an EMBL/GenBank/DDBJ whole genome shotgun (WGS) entry which is preliminary data.</text>
</comment>
<dbReference type="SUPFAM" id="SSF53623">
    <property type="entry name" value="MurD-like peptide ligases, catalytic domain"/>
    <property type="match status" value="1"/>
</dbReference>
<name>A0A554LPP6_9BACT</name>
<evidence type="ECO:0000313" key="7">
    <source>
        <dbReference type="Proteomes" id="UP000316495"/>
    </source>
</evidence>